<dbReference type="EMBL" id="FQVU01000002">
    <property type="protein sequence ID" value="SHG16265.1"/>
    <property type="molecule type" value="Genomic_DNA"/>
</dbReference>
<sequence>MTSPHLGPLGTWGHESLFDPQLARDLESYGYSAIWLGGSPAADLAAVEPLLAATENLVVATGIVNIWSADARAVAASHRRITAAFPGRFLLGIGVGHPEATSDYRRPYGSLVDYLDVLDDEGVPAEERVLAALGPKVLRLARDRSAGAHPYLVPPEHTRQAREILGADRVLAPEQKVVLDTDATAARELGRGAVDDPYLHLSNYVSNLKRLGWADADIADRGSDALIDALVGHGDAAAVAQRLQGHRAAGADQVLVQLLTPEGADRRAGYAAIADAFGR</sequence>
<feature type="domain" description="Luciferase-like" evidence="1">
    <location>
        <begin position="21"/>
        <end position="118"/>
    </location>
</feature>
<dbReference type="InterPro" id="IPR011251">
    <property type="entry name" value="Luciferase-like_dom"/>
</dbReference>
<protein>
    <submittedName>
        <fullName evidence="2">Probable F420-dependent oxidoreductase, MSMEG_4141 family</fullName>
    </submittedName>
</protein>
<dbReference type="GO" id="GO:0005829">
    <property type="term" value="C:cytosol"/>
    <property type="evidence" value="ECO:0007669"/>
    <property type="project" value="TreeGrafter"/>
</dbReference>
<dbReference type="InterPro" id="IPR036661">
    <property type="entry name" value="Luciferase-like_sf"/>
</dbReference>
<dbReference type="PANTHER" id="PTHR30137:SF18">
    <property type="entry name" value="CONSERVED PROTEIN"/>
    <property type="match status" value="1"/>
</dbReference>
<dbReference type="SUPFAM" id="SSF51679">
    <property type="entry name" value="Bacterial luciferase-like"/>
    <property type="match status" value="1"/>
</dbReference>
<organism evidence="2 3">
    <name type="scientific">Jatrophihabitans endophyticus</name>
    <dbReference type="NCBI Taxonomy" id="1206085"/>
    <lineage>
        <taxon>Bacteria</taxon>
        <taxon>Bacillati</taxon>
        <taxon>Actinomycetota</taxon>
        <taxon>Actinomycetes</taxon>
        <taxon>Jatrophihabitantales</taxon>
        <taxon>Jatrophihabitantaceae</taxon>
        <taxon>Jatrophihabitans</taxon>
    </lineage>
</organism>
<dbReference type="Pfam" id="PF00296">
    <property type="entry name" value="Bac_luciferase"/>
    <property type="match status" value="1"/>
</dbReference>
<reference evidence="2 3" key="1">
    <citation type="submission" date="2016-11" db="EMBL/GenBank/DDBJ databases">
        <authorList>
            <person name="Jaros S."/>
            <person name="Januszkiewicz K."/>
            <person name="Wedrychowicz H."/>
        </authorList>
    </citation>
    <scope>NUCLEOTIDE SEQUENCE [LARGE SCALE GENOMIC DNA]</scope>
    <source>
        <strain evidence="2 3">DSM 45627</strain>
    </source>
</reference>
<dbReference type="Gene3D" id="3.20.20.30">
    <property type="entry name" value="Luciferase-like domain"/>
    <property type="match status" value="2"/>
</dbReference>
<proteinExistence type="predicted"/>
<gene>
    <name evidence="2" type="ORF">SAMN05443575_1545</name>
</gene>
<dbReference type="InterPro" id="IPR050766">
    <property type="entry name" value="Bact_Lucif_Oxidored"/>
</dbReference>
<dbReference type="PANTHER" id="PTHR30137">
    <property type="entry name" value="LUCIFERASE-LIKE MONOOXYGENASE"/>
    <property type="match status" value="1"/>
</dbReference>
<evidence type="ECO:0000259" key="1">
    <source>
        <dbReference type="Pfam" id="PF00296"/>
    </source>
</evidence>
<dbReference type="AlphaFoldDB" id="A0A1M5HK04"/>
<dbReference type="STRING" id="1206085.SAMN05443575_1545"/>
<dbReference type="InterPro" id="IPR019922">
    <property type="entry name" value="Lucif-like_OxRdatse_MSMEG_4141"/>
</dbReference>
<name>A0A1M5HK04_9ACTN</name>
<dbReference type="Proteomes" id="UP000186132">
    <property type="component" value="Unassembled WGS sequence"/>
</dbReference>
<dbReference type="RefSeq" id="WP_073388243.1">
    <property type="nucleotide sequence ID" value="NZ_FQVU01000002.1"/>
</dbReference>
<dbReference type="NCBIfam" id="TIGR03620">
    <property type="entry name" value="F420_MSMEG_4141"/>
    <property type="match status" value="1"/>
</dbReference>
<dbReference type="GO" id="GO:0016705">
    <property type="term" value="F:oxidoreductase activity, acting on paired donors, with incorporation or reduction of molecular oxygen"/>
    <property type="evidence" value="ECO:0007669"/>
    <property type="project" value="InterPro"/>
</dbReference>
<keyword evidence="3" id="KW-1185">Reference proteome</keyword>
<accession>A0A1M5HK04</accession>
<dbReference type="OrthoDB" id="4760590at2"/>
<evidence type="ECO:0000313" key="2">
    <source>
        <dbReference type="EMBL" id="SHG16265.1"/>
    </source>
</evidence>
<evidence type="ECO:0000313" key="3">
    <source>
        <dbReference type="Proteomes" id="UP000186132"/>
    </source>
</evidence>